<dbReference type="RefSeq" id="WP_044646678.1">
    <property type="nucleotide sequence ID" value="NZ_JTHP01000025.1"/>
</dbReference>
<dbReference type="OrthoDB" id="9792989at2"/>
<dbReference type="SUPFAM" id="SSF53335">
    <property type="entry name" value="S-adenosyl-L-methionine-dependent methyltransferases"/>
    <property type="match status" value="1"/>
</dbReference>
<dbReference type="Gene3D" id="3.40.50.150">
    <property type="entry name" value="Vaccinia Virus protein VP39"/>
    <property type="match status" value="1"/>
</dbReference>
<dbReference type="GO" id="GO:0032259">
    <property type="term" value="P:methylation"/>
    <property type="evidence" value="ECO:0007669"/>
    <property type="project" value="UniProtKB-KW"/>
</dbReference>
<dbReference type="PANTHER" id="PTHR35276:SF1">
    <property type="entry name" value="TRNA (MNM(5)S(2)U34)-METHYLTRANSFERASE, CHLOROPLASTIC"/>
    <property type="match status" value="1"/>
</dbReference>
<dbReference type="CDD" id="cd02440">
    <property type="entry name" value="AdoMet_MTases"/>
    <property type="match status" value="1"/>
</dbReference>
<comment type="caution">
    <text evidence="1">The sequence shown here is derived from an EMBL/GenBank/DDBJ whole genome shotgun (WGS) entry which is preliminary data.</text>
</comment>
<dbReference type="Proteomes" id="UP000032534">
    <property type="component" value="Unassembled WGS sequence"/>
</dbReference>
<proteinExistence type="predicted"/>
<dbReference type="InterPro" id="IPR010719">
    <property type="entry name" value="MnmM_MeTrfase"/>
</dbReference>
<dbReference type="AlphaFoldDB" id="A0A0D7X4U4"/>
<organism evidence="1 2">
    <name type="scientific">Paenibacillus terrae</name>
    <dbReference type="NCBI Taxonomy" id="159743"/>
    <lineage>
        <taxon>Bacteria</taxon>
        <taxon>Bacillati</taxon>
        <taxon>Bacillota</taxon>
        <taxon>Bacilli</taxon>
        <taxon>Bacillales</taxon>
        <taxon>Paenibacillaceae</taxon>
        <taxon>Paenibacillus</taxon>
    </lineage>
</organism>
<dbReference type="PATRIC" id="fig|159743.3.peg.3064"/>
<sequence>MGFLSVLSYAHQLVAARVQPGDTAIDATVGTGADTLFLAKAAGRRGRVYGFDIQQEALQLARRRLDEDESPSLAEVSLLLQGHEQMREAVPDKLHGKVAAVMFNLGYLPSEGADPSVITHTDSTLTALDAALYLLRPRGILTAVLYPGHAGGGEEAKAVLQWASTLPVSSGQSIIYRQLQRAASPYVVAVEKK</sequence>
<reference evidence="1 2" key="1">
    <citation type="submission" date="2014-11" db="EMBL/GenBank/DDBJ databases">
        <title>Draft Genome Sequences of Paenibacillus polymyxa NRRL B-30509 and Paenibacillus terrae NRRL B-30644, Strains from a Poultry Environment that Produce Tridecaptin A and Paenicidins.</title>
        <authorList>
            <person name="van Belkum M.J."/>
            <person name="Lohans C.T."/>
            <person name="Vederas J.C."/>
        </authorList>
    </citation>
    <scope>NUCLEOTIDE SEQUENCE [LARGE SCALE GENOMIC DNA]</scope>
    <source>
        <strain evidence="1 2">NRRL B-30644</strain>
    </source>
</reference>
<evidence type="ECO:0000313" key="1">
    <source>
        <dbReference type="EMBL" id="KJD45062.1"/>
    </source>
</evidence>
<dbReference type="GO" id="GO:0008168">
    <property type="term" value="F:methyltransferase activity"/>
    <property type="evidence" value="ECO:0007669"/>
    <property type="project" value="UniProtKB-KW"/>
</dbReference>
<dbReference type="Pfam" id="PF06962">
    <property type="entry name" value="rRNA_methylase"/>
    <property type="match status" value="1"/>
</dbReference>
<keyword evidence="2" id="KW-1185">Reference proteome</keyword>
<protein>
    <submittedName>
        <fullName evidence="1">SAM-dependent methyltransferase</fullName>
    </submittedName>
</protein>
<evidence type="ECO:0000313" key="2">
    <source>
        <dbReference type="Proteomes" id="UP000032534"/>
    </source>
</evidence>
<dbReference type="PANTHER" id="PTHR35276">
    <property type="entry name" value="S-ADENOSYL-L-METHIONINE-DEPENDENT METHYLTRANSFERASES SUPERFAMILY PROTEIN"/>
    <property type="match status" value="1"/>
</dbReference>
<dbReference type="InterPro" id="IPR029063">
    <property type="entry name" value="SAM-dependent_MTases_sf"/>
</dbReference>
<name>A0A0D7X4U4_9BACL</name>
<dbReference type="EMBL" id="JTHP01000025">
    <property type="protein sequence ID" value="KJD45062.1"/>
    <property type="molecule type" value="Genomic_DNA"/>
</dbReference>
<keyword evidence="1" id="KW-0489">Methyltransferase</keyword>
<keyword evidence="1" id="KW-0808">Transferase</keyword>
<accession>A0A0D7X4U4</accession>
<gene>
    <name evidence="1" type="ORF">QD47_13790</name>
</gene>